<feature type="region of interest" description="Disordered" evidence="1">
    <location>
        <begin position="1"/>
        <end position="37"/>
    </location>
</feature>
<reference evidence="2" key="1">
    <citation type="journal article" date="2020" name="Fungal Divers.">
        <title>Resolving the Mortierellaceae phylogeny through synthesis of multi-gene phylogenetics and phylogenomics.</title>
        <authorList>
            <person name="Vandepol N."/>
            <person name="Liber J."/>
            <person name="Desiro A."/>
            <person name="Na H."/>
            <person name="Kennedy M."/>
            <person name="Barry K."/>
            <person name="Grigoriev I.V."/>
            <person name="Miller A.N."/>
            <person name="O'Donnell K."/>
            <person name="Stajich J.E."/>
            <person name="Bonito G."/>
        </authorList>
    </citation>
    <scope>NUCLEOTIDE SEQUENCE</scope>
    <source>
        <strain evidence="2">NRRL 6426</strain>
    </source>
</reference>
<dbReference type="AlphaFoldDB" id="A0A9P5RUZ8"/>
<evidence type="ECO:0000313" key="2">
    <source>
        <dbReference type="EMBL" id="KAF9147134.1"/>
    </source>
</evidence>
<feature type="region of interest" description="Disordered" evidence="1">
    <location>
        <begin position="200"/>
        <end position="246"/>
    </location>
</feature>
<dbReference type="Proteomes" id="UP000748756">
    <property type="component" value="Unassembled WGS sequence"/>
</dbReference>
<protein>
    <submittedName>
        <fullName evidence="2">Uncharacterized protein</fullName>
    </submittedName>
</protein>
<proteinExistence type="predicted"/>
<accession>A0A9P5RUZ8</accession>
<organism evidence="2 3">
    <name type="scientific">Linnemannia schmuckeri</name>
    <dbReference type="NCBI Taxonomy" id="64567"/>
    <lineage>
        <taxon>Eukaryota</taxon>
        <taxon>Fungi</taxon>
        <taxon>Fungi incertae sedis</taxon>
        <taxon>Mucoromycota</taxon>
        <taxon>Mortierellomycotina</taxon>
        <taxon>Mortierellomycetes</taxon>
        <taxon>Mortierellales</taxon>
        <taxon>Mortierellaceae</taxon>
        <taxon>Linnemannia</taxon>
    </lineage>
</organism>
<comment type="caution">
    <text evidence="2">The sequence shown here is derived from an EMBL/GenBank/DDBJ whole genome shotgun (WGS) entry which is preliminary data.</text>
</comment>
<dbReference type="EMBL" id="JAAAUQ010000861">
    <property type="protein sequence ID" value="KAF9147134.1"/>
    <property type="molecule type" value="Genomic_DNA"/>
</dbReference>
<sequence length="246" mass="27299">MDLTGLKPSTPRPYKPKKPTTSSNQPTTPASKKKKLLGYPVDKSGHAALKKPFKSVFAAVTLTTESVKGCLKRATDLSTANVDLVAQRLDMAVSIVNTAKRFVYKMLEMQILRELLPTLKPKSQDALAEAMSIFANFKKLHPRFRALNPSNIPFGVVIDGLAPVLRLAMKLHYRKLPRIIRIKALIAQLKLVFDPANLPKVEQEDEDKPNNDDTTLDDEANDEDPRKKSKKLSFSLNTSEHAGAIS</sequence>
<keyword evidence="3" id="KW-1185">Reference proteome</keyword>
<gene>
    <name evidence="2" type="ORF">BG015_011284</name>
</gene>
<dbReference type="OrthoDB" id="2426684at2759"/>
<name>A0A9P5RUZ8_9FUNG</name>
<evidence type="ECO:0000313" key="3">
    <source>
        <dbReference type="Proteomes" id="UP000748756"/>
    </source>
</evidence>
<evidence type="ECO:0000256" key="1">
    <source>
        <dbReference type="SAM" id="MobiDB-lite"/>
    </source>
</evidence>